<evidence type="ECO:0000313" key="2">
    <source>
        <dbReference type="EMBL" id="QOV45983.1"/>
    </source>
</evidence>
<organism evidence="2 3">
    <name type="scientific">Streptomyces chromofuscus</name>
    <dbReference type="NCBI Taxonomy" id="42881"/>
    <lineage>
        <taxon>Bacteria</taxon>
        <taxon>Bacillati</taxon>
        <taxon>Actinomycetota</taxon>
        <taxon>Actinomycetes</taxon>
        <taxon>Kitasatosporales</taxon>
        <taxon>Streptomycetaceae</taxon>
        <taxon>Streptomyces</taxon>
    </lineage>
</organism>
<dbReference type="Proteomes" id="UP000594008">
    <property type="component" value="Chromosome"/>
</dbReference>
<sequence length="48" mass="4866">MSSTLAEGITGTLAWGIAVGLGLFACMGLGAHHGEQSWCDVACGESLR</sequence>
<keyword evidence="1" id="KW-1133">Transmembrane helix</keyword>
<name>A0A7M2TDG3_STRCW</name>
<proteinExistence type="predicted"/>
<gene>
    <name evidence="2" type="ORF">IPT68_08765</name>
</gene>
<dbReference type="AlphaFoldDB" id="A0A7M2TDG3"/>
<dbReference type="KEGG" id="schf:IPT68_08765"/>
<keyword evidence="3" id="KW-1185">Reference proteome</keyword>
<keyword evidence="1" id="KW-0472">Membrane</keyword>
<evidence type="ECO:0000313" key="3">
    <source>
        <dbReference type="Proteomes" id="UP000594008"/>
    </source>
</evidence>
<keyword evidence="1" id="KW-0812">Transmembrane</keyword>
<dbReference type="RefSeq" id="WP_189698813.1">
    <property type="nucleotide sequence ID" value="NZ_BMTA01000010.1"/>
</dbReference>
<evidence type="ECO:0000256" key="1">
    <source>
        <dbReference type="SAM" id="Phobius"/>
    </source>
</evidence>
<reference evidence="2 3" key="1">
    <citation type="submission" date="2020-10" db="EMBL/GenBank/DDBJ databases">
        <title>Streptomyces chromofuscus complate genome analysis.</title>
        <authorList>
            <person name="Anwar N."/>
        </authorList>
    </citation>
    <scope>NUCLEOTIDE SEQUENCE [LARGE SCALE GENOMIC DNA]</scope>
    <source>
        <strain evidence="2 3">DSM 40273</strain>
    </source>
</reference>
<dbReference type="EMBL" id="CP063374">
    <property type="protein sequence ID" value="QOV45983.1"/>
    <property type="molecule type" value="Genomic_DNA"/>
</dbReference>
<protein>
    <submittedName>
        <fullName evidence="2">Uncharacterized protein</fullName>
    </submittedName>
</protein>
<feature type="transmembrane region" description="Helical" evidence="1">
    <location>
        <begin position="12"/>
        <end position="31"/>
    </location>
</feature>
<accession>A0A7M2TDG3</accession>